<keyword evidence="5" id="KW-1185">Reference proteome</keyword>
<dbReference type="GO" id="GO:0001671">
    <property type="term" value="F:ATPase activator activity"/>
    <property type="evidence" value="ECO:0007669"/>
    <property type="project" value="InterPro"/>
</dbReference>
<name>A0AAW1R7B6_9CHLO</name>
<dbReference type="GO" id="GO:0005739">
    <property type="term" value="C:mitochondrion"/>
    <property type="evidence" value="ECO:0007669"/>
    <property type="project" value="TreeGrafter"/>
</dbReference>
<accession>A0AAW1R7B6</accession>
<dbReference type="InterPro" id="IPR009073">
    <property type="entry name" value="HscB_oligo_C"/>
</dbReference>
<dbReference type="EMBL" id="JALJOR010000001">
    <property type="protein sequence ID" value="KAK9829232.1"/>
    <property type="molecule type" value="Genomic_DNA"/>
</dbReference>
<dbReference type="GO" id="GO:0051259">
    <property type="term" value="P:protein complex oligomerization"/>
    <property type="evidence" value="ECO:0007669"/>
    <property type="project" value="InterPro"/>
</dbReference>
<dbReference type="NCBIfam" id="TIGR00714">
    <property type="entry name" value="hscB"/>
    <property type="match status" value="1"/>
</dbReference>
<dbReference type="GO" id="GO:0044571">
    <property type="term" value="P:[2Fe-2S] cluster assembly"/>
    <property type="evidence" value="ECO:0007669"/>
    <property type="project" value="InterPro"/>
</dbReference>
<dbReference type="Gene3D" id="1.10.287.110">
    <property type="entry name" value="DnaJ domain"/>
    <property type="match status" value="1"/>
</dbReference>
<organism evidence="4 5">
    <name type="scientific">[Myrmecia] bisecta</name>
    <dbReference type="NCBI Taxonomy" id="41462"/>
    <lineage>
        <taxon>Eukaryota</taxon>
        <taxon>Viridiplantae</taxon>
        <taxon>Chlorophyta</taxon>
        <taxon>core chlorophytes</taxon>
        <taxon>Trebouxiophyceae</taxon>
        <taxon>Trebouxiales</taxon>
        <taxon>Trebouxiaceae</taxon>
        <taxon>Myrmecia</taxon>
    </lineage>
</organism>
<reference evidence="4 5" key="1">
    <citation type="journal article" date="2024" name="Nat. Commun.">
        <title>Phylogenomics reveals the evolutionary origins of lichenization in chlorophyte algae.</title>
        <authorList>
            <person name="Puginier C."/>
            <person name="Libourel C."/>
            <person name="Otte J."/>
            <person name="Skaloud P."/>
            <person name="Haon M."/>
            <person name="Grisel S."/>
            <person name="Petersen M."/>
            <person name="Berrin J.G."/>
            <person name="Delaux P.M."/>
            <person name="Dal Grande F."/>
            <person name="Keller J."/>
        </authorList>
    </citation>
    <scope>NUCLEOTIDE SEQUENCE [LARGE SCALE GENOMIC DNA]</scope>
    <source>
        <strain evidence="4 5">SAG 2043</strain>
    </source>
</reference>
<dbReference type="PANTHER" id="PTHR14021:SF15">
    <property type="entry name" value="IRON-SULFUR CLUSTER CO-CHAPERONE PROTEIN HSCB"/>
    <property type="match status" value="1"/>
</dbReference>
<dbReference type="Gene3D" id="1.20.1280.20">
    <property type="entry name" value="HscB, C-terminal domain"/>
    <property type="match status" value="1"/>
</dbReference>
<protein>
    <recommendedName>
        <fullName evidence="3">J domain-containing protein</fullName>
    </recommendedName>
</protein>
<evidence type="ECO:0000259" key="3">
    <source>
        <dbReference type="PROSITE" id="PS50076"/>
    </source>
</evidence>
<dbReference type="InterPro" id="IPR004640">
    <property type="entry name" value="HscB"/>
</dbReference>
<evidence type="ECO:0000313" key="5">
    <source>
        <dbReference type="Proteomes" id="UP001489004"/>
    </source>
</evidence>
<feature type="domain" description="J" evidence="3">
    <location>
        <begin position="1"/>
        <end position="69"/>
    </location>
</feature>
<sequence>MGMPEPTFDVDVGDLEKTYKSLQRQLHPDKFATQREEEKEYSAQQSALVNQAYNILRSPLRRAHYVLEERGVNEGEASEHTIEDPELLMEVMELREVIESTDDAEQLRALQAENDRKAEACIKDLSDAFKRDELDRAAELATQLRYITRIGEAILQKV</sequence>
<evidence type="ECO:0000256" key="1">
    <source>
        <dbReference type="ARBA" id="ARBA00010476"/>
    </source>
</evidence>
<gene>
    <name evidence="4" type="ORF">WJX72_004652</name>
</gene>
<dbReference type="Pfam" id="PF07743">
    <property type="entry name" value="HSCB_C"/>
    <property type="match status" value="1"/>
</dbReference>
<evidence type="ECO:0000256" key="2">
    <source>
        <dbReference type="ARBA" id="ARBA00023186"/>
    </source>
</evidence>
<dbReference type="InterPro" id="IPR036869">
    <property type="entry name" value="J_dom_sf"/>
</dbReference>
<dbReference type="AlphaFoldDB" id="A0AAW1R7B6"/>
<keyword evidence="2" id="KW-0143">Chaperone</keyword>
<comment type="similarity">
    <text evidence="1">Belongs to the HscB family.</text>
</comment>
<dbReference type="Proteomes" id="UP001489004">
    <property type="component" value="Unassembled WGS sequence"/>
</dbReference>
<dbReference type="InterPro" id="IPR036386">
    <property type="entry name" value="HscB_C_sf"/>
</dbReference>
<proteinExistence type="inferred from homology"/>
<dbReference type="PROSITE" id="PS50076">
    <property type="entry name" value="DNAJ_2"/>
    <property type="match status" value="1"/>
</dbReference>
<dbReference type="Pfam" id="PF00226">
    <property type="entry name" value="DnaJ"/>
    <property type="match status" value="1"/>
</dbReference>
<dbReference type="InterPro" id="IPR001623">
    <property type="entry name" value="DnaJ_domain"/>
</dbReference>
<dbReference type="PANTHER" id="PTHR14021">
    <property type="entry name" value="IRON-SULFUR CLUSTER CO-CHAPERONE PROTEIN HSCB"/>
    <property type="match status" value="1"/>
</dbReference>
<comment type="caution">
    <text evidence="4">The sequence shown here is derived from an EMBL/GenBank/DDBJ whole genome shotgun (WGS) entry which is preliminary data.</text>
</comment>
<evidence type="ECO:0000313" key="4">
    <source>
        <dbReference type="EMBL" id="KAK9829232.1"/>
    </source>
</evidence>
<dbReference type="GO" id="GO:0051087">
    <property type="term" value="F:protein-folding chaperone binding"/>
    <property type="evidence" value="ECO:0007669"/>
    <property type="project" value="InterPro"/>
</dbReference>
<dbReference type="SUPFAM" id="SSF46565">
    <property type="entry name" value="Chaperone J-domain"/>
    <property type="match status" value="1"/>
</dbReference>
<dbReference type="SUPFAM" id="SSF47144">
    <property type="entry name" value="HSC20 (HSCB), C-terminal oligomerisation domain"/>
    <property type="match status" value="1"/>
</dbReference>
<dbReference type="CDD" id="cd06257">
    <property type="entry name" value="DnaJ"/>
    <property type="match status" value="1"/>
</dbReference>